<dbReference type="Gene3D" id="3.90.180.10">
    <property type="entry name" value="Medium-chain alcohol dehydrogenases, catalytic domain"/>
    <property type="match status" value="1"/>
</dbReference>
<dbReference type="Pfam" id="PF00107">
    <property type="entry name" value="ADH_zinc_N"/>
    <property type="match status" value="1"/>
</dbReference>
<dbReference type="InterPro" id="IPR036291">
    <property type="entry name" value="NAD(P)-bd_dom_sf"/>
</dbReference>
<protein>
    <recommendedName>
        <fullName evidence="6">Enoyl reductase (ER) domain-containing protein</fullName>
    </recommendedName>
</protein>
<dbReference type="Gene3D" id="3.40.50.720">
    <property type="entry name" value="NAD(P)-binding Rossmann-like Domain"/>
    <property type="match status" value="1"/>
</dbReference>
<keyword evidence="4" id="KW-0560">Oxidoreductase</keyword>
<dbReference type="SMART" id="SM00829">
    <property type="entry name" value="PKS_ER"/>
    <property type="match status" value="1"/>
</dbReference>
<dbReference type="SUPFAM" id="SSF50129">
    <property type="entry name" value="GroES-like"/>
    <property type="match status" value="1"/>
</dbReference>
<evidence type="ECO:0000256" key="5">
    <source>
        <dbReference type="RuleBase" id="RU361277"/>
    </source>
</evidence>
<dbReference type="AlphaFoldDB" id="A0A409WVS1"/>
<dbReference type="Proteomes" id="UP000283269">
    <property type="component" value="Unassembled WGS sequence"/>
</dbReference>
<dbReference type="PROSITE" id="PS00059">
    <property type="entry name" value="ADH_ZINC"/>
    <property type="match status" value="1"/>
</dbReference>
<dbReference type="InterPro" id="IPR013154">
    <property type="entry name" value="ADH-like_N"/>
</dbReference>
<dbReference type="CDD" id="cd05283">
    <property type="entry name" value="CAD1"/>
    <property type="match status" value="1"/>
</dbReference>
<evidence type="ECO:0000313" key="7">
    <source>
        <dbReference type="EMBL" id="PPQ82556.1"/>
    </source>
</evidence>
<dbReference type="STRING" id="93625.A0A409WVS1"/>
<keyword evidence="8" id="KW-1185">Reference proteome</keyword>
<keyword evidence="2 5" id="KW-0479">Metal-binding</keyword>
<dbReference type="PROSITE" id="PS00065">
    <property type="entry name" value="D_2_HYDROXYACID_DH_1"/>
    <property type="match status" value="1"/>
</dbReference>
<evidence type="ECO:0000259" key="6">
    <source>
        <dbReference type="SMART" id="SM00829"/>
    </source>
</evidence>
<comment type="cofactor">
    <cofactor evidence="1 5">
        <name>Zn(2+)</name>
        <dbReference type="ChEBI" id="CHEBI:29105"/>
    </cofactor>
</comment>
<dbReference type="GO" id="GO:0016616">
    <property type="term" value="F:oxidoreductase activity, acting on the CH-OH group of donors, NAD or NADP as acceptor"/>
    <property type="evidence" value="ECO:0007669"/>
    <property type="project" value="InterPro"/>
</dbReference>
<proteinExistence type="inferred from homology"/>
<evidence type="ECO:0000313" key="8">
    <source>
        <dbReference type="Proteomes" id="UP000283269"/>
    </source>
</evidence>
<name>A0A409WVS1_PSICY</name>
<comment type="similarity">
    <text evidence="5">Belongs to the zinc-containing alcohol dehydrogenase family.</text>
</comment>
<comment type="caution">
    <text evidence="7">The sequence shown here is derived from an EMBL/GenBank/DDBJ whole genome shotgun (WGS) entry which is preliminary data.</text>
</comment>
<dbReference type="GO" id="GO:0008270">
    <property type="term" value="F:zinc ion binding"/>
    <property type="evidence" value="ECO:0007669"/>
    <property type="project" value="InterPro"/>
</dbReference>
<evidence type="ECO:0000256" key="4">
    <source>
        <dbReference type="ARBA" id="ARBA00023002"/>
    </source>
</evidence>
<dbReference type="InterPro" id="IPR011032">
    <property type="entry name" value="GroES-like_sf"/>
</dbReference>
<dbReference type="PANTHER" id="PTHR42683">
    <property type="entry name" value="ALDEHYDE REDUCTASE"/>
    <property type="match status" value="1"/>
</dbReference>
<dbReference type="InterPro" id="IPR029752">
    <property type="entry name" value="D-isomer_DH_CS1"/>
</dbReference>
<feature type="domain" description="Enoyl reductase (ER)" evidence="6">
    <location>
        <begin position="31"/>
        <end position="349"/>
    </location>
</feature>
<evidence type="ECO:0000256" key="2">
    <source>
        <dbReference type="ARBA" id="ARBA00022723"/>
    </source>
</evidence>
<dbReference type="InParanoid" id="A0A409WVS1"/>
<evidence type="ECO:0000256" key="1">
    <source>
        <dbReference type="ARBA" id="ARBA00001947"/>
    </source>
</evidence>
<dbReference type="SUPFAM" id="SSF51735">
    <property type="entry name" value="NAD(P)-binding Rossmann-fold domains"/>
    <property type="match status" value="1"/>
</dbReference>
<dbReference type="EMBL" id="NHYD01003124">
    <property type="protein sequence ID" value="PPQ82556.1"/>
    <property type="molecule type" value="Genomic_DNA"/>
</dbReference>
<dbReference type="InterPro" id="IPR020843">
    <property type="entry name" value="ER"/>
</dbReference>
<dbReference type="OrthoDB" id="1879366at2759"/>
<dbReference type="InterPro" id="IPR013149">
    <property type="entry name" value="ADH-like_C"/>
</dbReference>
<gene>
    <name evidence="7" type="ORF">CVT25_007165</name>
</gene>
<dbReference type="InterPro" id="IPR002328">
    <property type="entry name" value="ADH_Zn_CS"/>
</dbReference>
<evidence type="ECO:0000256" key="3">
    <source>
        <dbReference type="ARBA" id="ARBA00022833"/>
    </source>
</evidence>
<dbReference type="FunFam" id="3.40.50.720:FF:000022">
    <property type="entry name" value="Cinnamyl alcohol dehydrogenase"/>
    <property type="match status" value="1"/>
</dbReference>
<accession>A0A409WVS1</accession>
<reference evidence="7 8" key="1">
    <citation type="journal article" date="2018" name="Evol. Lett.">
        <title>Horizontal gene cluster transfer increased hallucinogenic mushroom diversity.</title>
        <authorList>
            <person name="Reynolds H.T."/>
            <person name="Vijayakumar V."/>
            <person name="Gluck-Thaler E."/>
            <person name="Korotkin H.B."/>
            <person name="Matheny P.B."/>
            <person name="Slot J.C."/>
        </authorList>
    </citation>
    <scope>NUCLEOTIDE SEQUENCE [LARGE SCALE GENOMIC DNA]</scope>
    <source>
        <strain evidence="7 8">2631</strain>
    </source>
</reference>
<keyword evidence="3 5" id="KW-0862">Zinc</keyword>
<organism evidence="7 8">
    <name type="scientific">Psilocybe cyanescens</name>
    <dbReference type="NCBI Taxonomy" id="93625"/>
    <lineage>
        <taxon>Eukaryota</taxon>
        <taxon>Fungi</taxon>
        <taxon>Dikarya</taxon>
        <taxon>Basidiomycota</taxon>
        <taxon>Agaricomycotina</taxon>
        <taxon>Agaricomycetes</taxon>
        <taxon>Agaricomycetidae</taxon>
        <taxon>Agaricales</taxon>
        <taxon>Agaricineae</taxon>
        <taxon>Strophariaceae</taxon>
        <taxon>Psilocybe</taxon>
    </lineage>
</organism>
<dbReference type="Pfam" id="PF08240">
    <property type="entry name" value="ADH_N"/>
    <property type="match status" value="1"/>
</dbReference>
<dbReference type="InterPro" id="IPR047109">
    <property type="entry name" value="CAD-like"/>
</dbReference>
<sequence>MSVNVNSGGQSIFSEPMTFKGYAIEDPSKWTDFKLIEYQPKSLGDNDVDIKIAFCGVCGTDIHTITGGWGAPILPVIPGHEIAGQVVSVGPQVKNIKIGDRVGVGCSDLVFTYNDKYKECGSIAQGGYANAIRVNERFVFPIPDGLKLEDAAPMFCGGLTVYSPLVRNGAGQLMTSSRPGKKVGVVGIGGLGHFALQFAKALECDEVIAFSHSRRKEEDAMKLGATKFVATVETGFEIPLKHTLDLIICTTDVVSGIALDELMSTLVPGGCLIMVAIPDDKLPAVSKGTLLASGLYGGSLLGSKKEAADMLQLASDKGIKPWIEIIPMSEAGKAVQNVKDGLPRYRYVLKQDIDQ</sequence>